<gene>
    <name evidence="2" type="ORF">SERLADRAFT_458281</name>
</gene>
<organism>
    <name type="scientific">Serpula lacrymans var. lacrymans (strain S7.9)</name>
    <name type="common">Dry rot fungus</name>
    <dbReference type="NCBI Taxonomy" id="578457"/>
    <lineage>
        <taxon>Eukaryota</taxon>
        <taxon>Fungi</taxon>
        <taxon>Dikarya</taxon>
        <taxon>Basidiomycota</taxon>
        <taxon>Agaricomycotina</taxon>
        <taxon>Agaricomycetes</taxon>
        <taxon>Agaricomycetidae</taxon>
        <taxon>Boletales</taxon>
        <taxon>Coniophorineae</taxon>
        <taxon>Serpulaceae</taxon>
        <taxon>Serpula</taxon>
    </lineage>
</organism>
<dbReference type="RefSeq" id="XP_007314157.1">
    <property type="nucleotide sequence ID" value="XM_007314095.1"/>
</dbReference>
<evidence type="ECO:0000256" key="1">
    <source>
        <dbReference type="SAM" id="MobiDB-lite"/>
    </source>
</evidence>
<dbReference type="KEGG" id="sla:SERLADRAFT_458281"/>
<dbReference type="OrthoDB" id="376826at2759"/>
<feature type="region of interest" description="Disordered" evidence="1">
    <location>
        <begin position="301"/>
        <end position="323"/>
    </location>
</feature>
<proteinExistence type="predicted"/>
<evidence type="ECO:0000313" key="2">
    <source>
        <dbReference type="EMBL" id="EGO29915.1"/>
    </source>
</evidence>
<dbReference type="HOGENOM" id="CLU_063497_0_0_1"/>
<dbReference type="GeneID" id="18817692"/>
<dbReference type="EMBL" id="GL945429">
    <property type="protein sequence ID" value="EGO29915.1"/>
    <property type="molecule type" value="Genomic_DNA"/>
</dbReference>
<name>F8NHB2_SERL9</name>
<dbReference type="AlphaFoldDB" id="F8NHB2"/>
<protein>
    <recommendedName>
        <fullName evidence="3">Lipid droplet-associated perilipin protein</fullName>
    </recommendedName>
</protein>
<reference evidence="2" key="1">
    <citation type="submission" date="2011-04" db="EMBL/GenBank/DDBJ databases">
        <title>Evolution of plant cell wall degrading machinery underlies the functional diversity of forest fungi.</title>
        <authorList>
            <consortium name="US DOE Joint Genome Institute (JGI-PGF)"/>
            <person name="Eastwood D.C."/>
            <person name="Floudas D."/>
            <person name="Binder M."/>
            <person name="Majcherczyk A."/>
            <person name="Schneider P."/>
            <person name="Aerts A."/>
            <person name="Asiegbu F.O."/>
            <person name="Baker S.E."/>
            <person name="Barry K."/>
            <person name="Bendiksby M."/>
            <person name="Blumentritt M."/>
            <person name="Coutinho P.M."/>
            <person name="Cullen D."/>
            <person name="Cullen D."/>
            <person name="Gathman A."/>
            <person name="Goodell B."/>
            <person name="Henrissat B."/>
            <person name="Ihrmark K."/>
            <person name="Kauserud H."/>
            <person name="Kohler A."/>
            <person name="LaButti K."/>
            <person name="Lapidus A."/>
            <person name="Lavin J.L."/>
            <person name="Lee Y.-H."/>
            <person name="Lindquist E."/>
            <person name="Lilly W."/>
            <person name="Lucas S."/>
            <person name="Morin E."/>
            <person name="Murat C."/>
            <person name="Oguiza J.A."/>
            <person name="Park J."/>
            <person name="Pisabarro A.G."/>
            <person name="Riley R."/>
            <person name="Rosling A."/>
            <person name="Salamov A."/>
            <person name="Schmidt O."/>
            <person name="Schmutz J."/>
            <person name="Skrede I."/>
            <person name="Stenlid J."/>
            <person name="Wiebenga A."/>
            <person name="Xie X."/>
            <person name="Kues U."/>
            <person name="Hibbett D.S."/>
            <person name="Hoffmeister D."/>
            <person name="Hogberg N."/>
            <person name="Martin F."/>
            <person name="Grigoriev I.V."/>
            <person name="Watkinson S.C."/>
        </authorList>
    </citation>
    <scope>NUCLEOTIDE SEQUENCE</scope>
    <source>
        <strain evidence="2">S7.9</strain>
    </source>
</reference>
<feature type="compositionally biased region" description="Polar residues" evidence="1">
    <location>
        <begin position="311"/>
        <end position="323"/>
    </location>
</feature>
<dbReference type="Proteomes" id="UP000008064">
    <property type="component" value="Unassembled WGS sequence"/>
</dbReference>
<dbReference type="Gene3D" id="1.20.120.20">
    <property type="entry name" value="Apolipoprotein"/>
    <property type="match status" value="1"/>
</dbReference>
<accession>F8NHB2</accession>
<sequence length="323" mass="35758">MAPEVTIFTRVLSIPLVSSSLSTLDSTLCGNVFTRSPYTTAQALTHSAYSYTEPIQIRLAPFIIRADGYANKGLDAVESRYPYPFKAKPEEMVNYVKERRESAMSAANKTIDERVKSPAYGVAQGIDQRFAPIIDYFQVAVNKIGNESGASSPGSDSQYQYQRAYALSKHLKDNLYVFSQEHLKQLQSQSVLVQRATDTAQNITNLASSSLTNAQTRIHGLSGSMVQELQKLQSSTAQLPQQLQSNFPDLSATITDLRNIVTAPNVPMNEKVNKVTTEVKERVRPMLDNVSRRVSELVNVLGQKKDEAKNEVNQQTNGHAPLT</sequence>
<evidence type="ECO:0008006" key="3">
    <source>
        <dbReference type="Google" id="ProtNLM"/>
    </source>
</evidence>